<accession>A0A0N4VHG1</accession>
<proteinExistence type="predicted"/>
<evidence type="ECO:0000313" key="5">
    <source>
        <dbReference type="WBParaSite" id="EVEC_0001026201-mRNA-1"/>
    </source>
</evidence>
<dbReference type="WBParaSite" id="EVEC_0001026201-mRNA-1">
    <property type="protein sequence ID" value="EVEC_0001026201-mRNA-1"/>
    <property type="gene ID" value="EVEC_0001026201"/>
</dbReference>
<keyword evidence="4" id="KW-1185">Reference proteome</keyword>
<gene>
    <name evidence="3" type="ORF">EVEC_LOCUS9607</name>
</gene>
<dbReference type="EMBL" id="UXUI01010168">
    <property type="protein sequence ID" value="VDD94856.1"/>
    <property type="molecule type" value="Genomic_DNA"/>
</dbReference>
<evidence type="ECO:0000313" key="4">
    <source>
        <dbReference type="Proteomes" id="UP000274131"/>
    </source>
</evidence>
<feature type="chain" id="PRO_5043122934" evidence="2">
    <location>
        <begin position="22"/>
        <end position="70"/>
    </location>
</feature>
<dbReference type="Proteomes" id="UP000274131">
    <property type="component" value="Unassembled WGS sequence"/>
</dbReference>
<evidence type="ECO:0000256" key="2">
    <source>
        <dbReference type="SAM" id="SignalP"/>
    </source>
</evidence>
<dbReference type="AlphaFoldDB" id="A0A0N4VHG1"/>
<protein>
    <submittedName>
        <fullName evidence="5">Secreted protein</fullName>
    </submittedName>
</protein>
<organism evidence="5">
    <name type="scientific">Enterobius vermicularis</name>
    <name type="common">Human pinworm</name>
    <dbReference type="NCBI Taxonomy" id="51028"/>
    <lineage>
        <taxon>Eukaryota</taxon>
        <taxon>Metazoa</taxon>
        <taxon>Ecdysozoa</taxon>
        <taxon>Nematoda</taxon>
        <taxon>Chromadorea</taxon>
        <taxon>Rhabditida</taxon>
        <taxon>Spirurina</taxon>
        <taxon>Oxyuridomorpha</taxon>
        <taxon>Oxyuroidea</taxon>
        <taxon>Oxyuridae</taxon>
        <taxon>Enterobius</taxon>
    </lineage>
</organism>
<evidence type="ECO:0000313" key="3">
    <source>
        <dbReference type="EMBL" id="VDD94856.1"/>
    </source>
</evidence>
<keyword evidence="2" id="KW-0732">Signal</keyword>
<name>A0A0N4VHG1_ENTVE</name>
<feature type="signal peptide" evidence="2">
    <location>
        <begin position="1"/>
        <end position="21"/>
    </location>
</feature>
<reference evidence="5" key="1">
    <citation type="submission" date="2017-02" db="UniProtKB">
        <authorList>
            <consortium name="WormBaseParasite"/>
        </authorList>
    </citation>
    <scope>IDENTIFICATION</scope>
</reference>
<evidence type="ECO:0000256" key="1">
    <source>
        <dbReference type="SAM" id="MobiDB-lite"/>
    </source>
</evidence>
<sequence>MPFKMTFSSWALELLLQLIVAVPCHNEDDDYDNIGSSSAGEDDNTATAGVGPGGGAGVAGSAVGAALTWK</sequence>
<reference evidence="3 4" key="2">
    <citation type="submission" date="2018-10" db="EMBL/GenBank/DDBJ databases">
        <authorList>
            <consortium name="Pathogen Informatics"/>
        </authorList>
    </citation>
    <scope>NUCLEOTIDE SEQUENCE [LARGE SCALE GENOMIC DNA]</scope>
</reference>
<feature type="region of interest" description="Disordered" evidence="1">
    <location>
        <begin position="32"/>
        <end position="55"/>
    </location>
</feature>